<dbReference type="KEGG" id="dfo:Dform_00307"/>
<dbReference type="AlphaFoldDB" id="A0A1P8F5A8"/>
<dbReference type="PANTHER" id="PTHR30603:SF60">
    <property type="entry name" value="RNA POLYMERASE SIGMA FACTOR RPOD"/>
    <property type="match status" value="1"/>
</dbReference>
<dbReference type="PRINTS" id="PR00046">
    <property type="entry name" value="SIGMA70FCT"/>
</dbReference>
<comment type="function">
    <text evidence="5">Sigma factors are initiation factors that promote the attachment of RNA polymerase to specific initiation sites and are then released.</text>
</comment>
<dbReference type="PANTHER" id="PTHR30603">
    <property type="entry name" value="RNA POLYMERASE SIGMA FACTOR RPO"/>
    <property type="match status" value="1"/>
</dbReference>
<dbReference type="Proteomes" id="UP000185934">
    <property type="component" value="Chromosome"/>
</dbReference>
<dbReference type="GO" id="GO:0003677">
    <property type="term" value="F:DNA binding"/>
    <property type="evidence" value="ECO:0007669"/>
    <property type="project" value="UniProtKB-KW"/>
</dbReference>
<dbReference type="Gene3D" id="1.20.120.1810">
    <property type="match status" value="1"/>
</dbReference>
<feature type="domain" description="RNA polymerase sigma-70" evidence="7">
    <location>
        <begin position="324"/>
        <end position="350"/>
    </location>
</feature>
<keyword evidence="4 5" id="KW-0804">Transcription</keyword>
<dbReference type="InterPro" id="IPR000943">
    <property type="entry name" value="RNA_pol_sigma70"/>
</dbReference>
<dbReference type="SUPFAM" id="SSF88946">
    <property type="entry name" value="Sigma2 domain of RNA polymerase sigma factors"/>
    <property type="match status" value="1"/>
</dbReference>
<name>A0A1P8F5A8_9CHLR</name>
<dbReference type="EMBL" id="CP018258">
    <property type="protein sequence ID" value="APV43667.1"/>
    <property type="molecule type" value="Genomic_DNA"/>
</dbReference>
<proteinExistence type="inferred from homology"/>
<keyword evidence="2 5" id="KW-0731">Sigma factor</keyword>
<sequence>MASLIPPDEIVNQLIQLHQEQGYVSEDAVLAAIRKHSLPLDGVERLCDHLLSIGVVIRDDLNDLLAVSDDGYDRSKINYRELFEEVMEIDPSLSYFIEELRLIKPPQHREWQLLIPQALNNNPFARRRIVEMYLKTVVRAALWHHKQYSLPLADMIQEGAIGLITALDKYEPGVHDKFSIYAPWWVRQNIMRAAPGPNPLVYYPVHIKDKLYRIHEVVTQHYCDQCINSIVCPNLIESIVMKLECKTEEAEDLIQLFGTYVSLDSCDQTSPSFADDGGQIEELVEEAFQQSLQSTINEVLGTLKPREKEVIMLRFGLGNKREHTLEQIGIIFDLTRERIRQIEAKALRRLRHPSRSRKLANYLPMKKGDDKEGAPSESKSIKPASFDIIEYLEDNAIPFVDLREKAGALWIIGGEELRLHVAELKEYGIKLKFVAGGGKATNHQPSWYVK</sequence>
<keyword evidence="1 5" id="KW-0805">Transcription regulation</keyword>
<evidence type="ECO:0000256" key="5">
    <source>
        <dbReference type="RuleBase" id="RU362124"/>
    </source>
</evidence>
<organism evidence="8 9">
    <name type="scientific">Dehalogenimonas formicexedens</name>
    <dbReference type="NCBI Taxonomy" id="1839801"/>
    <lineage>
        <taxon>Bacteria</taxon>
        <taxon>Bacillati</taxon>
        <taxon>Chloroflexota</taxon>
        <taxon>Dehalococcoidia</taxon>
        <taxon>Dehalococcoidales</taxon>
        <taxon>Dehalococcoidaceae</taxon>
        <taxon>Dehalogenimonas</taxon>
    </lineage>
</organism>
<dbReference type="PROSITE" id="PS00716">
    <property type="entry name" value="SIGMA70_2"/>
    <property type="match status" value="1"/>
</dbReference>
<evidence type="ECO:0000256" key="4">
    <source>
        <dbReference type="ARBA" id="ARBA00023163"/>
    </source>
</evidence>
<evidence type="ECO:0000256" key="2">
    <source>
        <dbReference type="ARBA" id="ARBA00023082"/>
    </source>
</evidence>
<keyword evidence="9" id="KW-1185">Reference proteome</keyword>
<evidence type="ECO:0000256" key="3">
    <source>
        <dbReference type="ARBA" id="ARBA00023125"/>
    </source>
</evidence>
<dbReference type="InterPro" id="IPR013325">
    <property type="entry name" value="RNA_pol_sigma_r2"/>
</dbReference>
<evidence type="ECO:0000259" key="6">
    <source>
        <dbReference type="PROSITE" id="PS00715"/>
    </source>
</evidence>
<dbReference type="GO" id="GO:0016987">
    <property type="term" value="F:sigma factor activity"/>
    <property type="evidence" value="ECO:0007669"/>
    <property type="project" value="UniProtKB-KW"/>
</dbReference>
<dbReference type="OrthoDB" id="147018at2"/>
<dbReference type="Gene3D" id="1.10.10.10">
    <property type="entry name" value="Winged helix-like DNA-binding domain superfamily/Winged helix DNA-binding domain"/>
    <property type="match status" value="1"/>
</dbReference>
<dbReference type="STRING" id="1839801.Dform_00307"/>
<evidence type="ECO:0000313" key="8">
    <source>
        <dbReference type="EMBL" id="APV43667.1"/>
    </source>
</evidence>
<dbReference type="InterPro" id="IPR007630">
    <property type="entry name" value="RNA_pol_sigma70_r4"/>
</dbReference>
<dbReference type="InterPro" id="IPR036388">
    <property type="entry name" value="WH-like_DNA-bd_sf"/>
</dbReference>
<evidence type="ECO:0000259" key="7">
    <source>
        <dbReference type="PROSITE" id="PS00716"/>
    </source>
</evidence>
<dbReference type="NCBIfam" id="TIGR02937">
    <property type="entry name" value="sigma70-ECF"/>
    <property type="match status" value="1"/>
</dbReference>
<dbReference type="InterPro" id="IPR050239">
    <property type="entry name" value="Sigma-70_RNA_pol_init_factors"/>
</dbReference>
<dbReference type="GO" id="GO:0006352">
    <property type="term" value="P:DNA-templated transcription initiation"/>
    <property type="evidence" value="ECO:0007669"/>
    <property type="project" value="InterPro"/>
</dbReference>
<dbReference type="CDD" id="cd06171">
    <property type="entry name" value="Sigma70_r4"/>
    <property type="match status" value="1"/>
</dbReference>
<dbReference type="Pfam" id="PF04542">
    <property type="entry name" value="Sigma70_r2"/>
    <property type="match status" value="1"/>
</dbReference>
<reference evidence="9" key="1">
    <citation type="submission" date="2016-11" db="EMBL/GenBank/DDBJ databases">
        <title>Dehalogenimonas formicexedens sp. nov., a chlorinated alkane respiring bacterium isolated from contaminated groundwater.</title>
        <authorList>
            <person name="Key T.A."/>
            <person name="Bowman K.S."/>
            <person name="Lee I."/>
            <person name="Chun J."/>
            <person name="Albuquerque L."/>
            <person name="da Costa M.S."/>
            <person name="Rainey F.A."/>
            <person name="Moe W.M."/>
        </authorList>
    </citation>
    <scope>NUCLEOTIDE SEQUENCE [LARGE SCALE GENOMIC DNA]</scope>
    <source>
        <strain evidence="9">NSZ-14</strain>
    </source>
</reference>
<keyword evidence="3 5" id="KW-0238">DNA-binding</keyword>
<dbReference type="RefSeq" id="WP_076003454.1">
    <property type="nucleotide sequence ID" value="NZ_CP018258.1"/>
</dbReference>
<dbReference type="Pfam" id="PF04545">
    <property type="entry name" value="Sigma70_r4"/>
    <property type="match status" value="1"/>
</dbReference>
<feature type="domain" description="RNA polymerase sigma-70" evidence="6">
    <location>
        <begin position="154"/>
        <end position="167"/>
    </location>
</feature>
<dbReference type="InterPro" id="IPR013324">
    <property type="entry name" value="RNA_pol_sigma_r3/r4-like"/>
</dbReference>
<dbReference type="InterPro" id="IPR014284">
    <property type="entry name" value="RNA_pol_sigma-70_dom"/>
</dbReference>
<evidence type="ECO:0000313" key="9">
    <source>
        <dbReference type="Proteomes" id="UP000185934"/>
    </source>
</evidence>
<gene>
    <name evidence="8" type="ORF">Dform_00307</name>
</gene>
<comment type="similarity">
    <text evidence="5">Belongs to the sigma-70 factor family.</text>
</comment>
<protein>
    <recommendedName>
        <fullName evidence="5">RNA polymerase sigma factor</fullName>
    </recommendedName>
</protein>
<dbReference type="InterPro" id="IPR007627">
    <property type="entry name" value="RNA_pol_sigma70_r2"/>
</dbReference>
<dbReference type="PROSITE" id="PS00715">
    <property type="entry name" value="SIGMA70_1"/>
    <property type="match status" value="1"/>
</dbReference>
<accession>A0A1P8F5A8</accession>
<dbReference type="SUPFAM" id="SSF88659">
    <property type="entry name" value="Sigma3 and sigma4 domains of RNA polymerase sigma factors"/>
    <property type="match status" value="1"/>
</dbReference>
<evidence type="ECO:0000256" key="1">
    <source>
        <dbReference type="ARBA" id="ARBA00023015"/>
    </source>
</evidence>